<evidence type="ECO:0000259" key="2">
    <source>
        <dbReference type="Pfam" id="PF00561"/>
    </source>
</evidence>
<evidence type="ECO:0000313" key="4">
    <source>
        <dbReference type="Proteomes" id="UP000319731"/>
    </source>
</evidence>
<dbReference type="InterPro" id="IPR029058">
    <property type="entry name" value="AB_hydrolase_fold"/>
</dbReference>
<evidence type="ECO:0000313" key="3">
    <source>
        <dbReference type="EMBL" id="TPX37717.1"/>
    </source>
</evidence>
<dbReference type="OrthoDB" id="19657at2759"/>
<dbReference type="InterPro" id="IPR000073">
    <property type="entry name" value="AB_hydrolase_1"/>
</dbReference>
<keyword evidence="4" id="KW-1185">Reference proteome</keyword>
<dbReference type="Pfam" id="PF00561">
    <property type="entry name" value="Abhydrolase_1"/>
    <property type="match status" value="1"/>
</dbReference>
<name>A0A507C9G4_9FUNG</name>
<organism evidence="3 4">
    <name type="scientific">Synchytrium microbalum</name>
    <dbReference type="NCBI Taxonomy" id="1806994"/>
    <lineage>
        <taxon>Eukaryota</taxon>
        <taxon>Fungi</taxon>
        <taxon>Fungi incertae sedis</taxon>
        <taxon>Chytridiomycota</taxon>
        <taxon>Chytridiomycota incertae sedis</taxon>
        <taxon>Chytridiomycetes</taxon>
        <taxon>Synchytriales</taxon>
        <taxon>Synchytriaceae</taxon>
        <taxon>Synchytrium</taxon>
    </lineage>
</organism>
<dbReference type="EMBL" id="QEAO01000002">
    <property type="protein sequence ID" value="TPX37717.1"/>
    <property type="molecule type" value="Genomic_DNA"/>
</dbReference>
<feature type="region of interest" description="Disordered" evidence="1">
    <location>
        <begin position="309"/>
        <end position="332"/>
    </location>
</feature>
<dbReference type="AlphaFoldDB" id="A0A507C9G4"/>
<dbReference type="SUPFAM" id="SSF53474">
    <property type="entry name" value="alpha/beta-Hydrolases"/>
    <property type="match status" value="1"/>
</dbReference>
<comment type="caution">
    <text evidence="3">The sequence shown here is derived from an EMBL/GenBank/DDBJ whole genome shotgun (WGS) entry which is preliminary data.</text>
</comment>
<dbReference type="GeneID" id="42001736"/>
<proteinExistence type="predicted"/>
<accession>A0A507C9G4</accession>
<dbReference type="Gene3D" id="3.40.50.1820">
    <property type="entry name" value="alpha/beta hydrolase"/>
    <property type="match status" value="1"/>
</dbReference>
<dbReference type="STRING" id="1806994.A0A507C9G4"/>
<feature type="domain" description="AB hydrolase-1" evidence="2">
    <location>
        <begin position="30"/>
        <end position="135"/>
    </location>
</feature>
<sequence length="332" mass="36142">MPHATVASTRGPAPIKIYYELWGKSTAPNRVVFIMGLNNSCRSWQKQADYFQTLPDWQALLFDNRGVGSSDSPSGRYTTSEMALDTLELLLSIGWSQNIHCVGVSMGGMIAEELVLKCPVIFSSCILVSTHAGGTLPPVDDNWSVPSLTSIPRMLAMKDPTHRVPLMLPLLYPKHHLEAKAPADSGYETNYEMHRDSILDRIKRTRPQPLAGAIGQISAAMTHSVSEARLKLLGKSVPCMVVSGTIDNLVRPSNSFYLANTIGCRLEIYPLGGHALPSEQPEWFNKLILEFMLEANAKKANSIAASANGQINGTESKQAPVKAGLKANGKSK</sequence>
<dbReference type="PANTHER" id="PTHR43433:SF5">
    <property type="entry name" value="AB HYDROLASE-1 DOMAIN-CONTAINING PROTEIN"/>
    <property type="match status" value="1"/>
</dbReference>
<reference evidence="3 4" key="1">
    <citation type="journal article" date="2019" name="Sci. Rep.">
        <title>Comparative genomics of chytrid fungi reveal insights into the obligate biotrophic and pathogenic lifestyle of Synchytrium endobioticum.</title>
        <authorList>
            <person name="van de Vossenberg B.T.L.H."/>
            <person name="Warris S."/>
            <person name="Nguyen H.D.T."/>
            <person name="van Gent-Pelzer M.P.E."/>
            <person name="Joly D.L."/>
            <person name="van de Geest H.C."/>
            <person name="Bonants P.J.M."/>
            <person name="Smith D.S."/>
            <person name="Levesque C.A."/>
            <person name="van der Lee T.A.J."/>
        </authorList>
    </citation>
    <scope>NUCLEOTIDE SEQUENCE [LARGE SCALE GENOMIC DNA]</scope>
    <source>
        <strain evidence="3 4">JEL517</strain>
    </source>
</reference>
<dbReference type="PANTHER" id="PTHR43433">
    <property type="entry name" value="HYDROLASE, ALPHA/BETA FOLD FAMILY PROTEIN"/>
    <property type="match status" value="1"/>
</dbReference>
<dbReference type="Proteomes" id="UP000319731">
    <property type="component" value="Unassembled WGS sequence"/>
</dbReference>
<gene>
    <name evidence="3" type="ORF">SmJEL517_g00510</name>
</gene>
<evidence type="ECO:0000256" key="1">
    <source>
        <dbReference type="SAM" id="MobiDB-lite"/>
    </source>
</evidence>
<dbReference type="InterPro" id="IPR050471">
    <property type="entry name" value="AB_hydrolase"/>
</dbReference>
<dbReference type="RefSeq" id="XP_031027628.1">
    <property type="nucleotide sequence ID" value="XM_031166439.1"/>
</dbReference>
<protein>
    <recommendedName>
        <fullName evidence="2">AB hydrolase-1 domain-containing protein</fullName>
    </recommendedName>
</protein>